<evidence type="ECO:0000259" key="8">
    <source>
        <dbReference type="PROSITE" id="PS50103"/>
    </source>
</evidence>
<dbReference type="Pfam" id="PF25512">
    <property type="entry name" value="zf-CCCH_AtC3H23"/>
    <property type="match status" value="1"/>
</dbReference>
<evidence type="ECO:0000256" key="7">
    <source>
        <dbReference type="SAM" id="MobiDB-lite"/>
    </source>
</evidence>
<reference evidence="9" key="1">
    <citation type="submission" date="2023-02" db="EMBL/GenBank/DDBJ databases">
        <title>Genome of toxic invasive species Heracleum sosnowskyi carries increased number of genes despite the absence of recent whole-genome duplications.</title>
        <authorList>
            <person name="Schelkunov M."/>
            <person name="Shtratnikova V."/>
            <person name="Makarenko M."/>
            <person name="Klepikova A."/>
            <person name="Omelchenko D."/>
            <person name="Novikova G."/>
            <person name="Obukhova E."/>
            <person name="Bogdanov V."/>
            <person name="Penin A."/>
            <person name="Logacheva M."/>
        </authorList>
    </citation>
    <scope>NUCLEOTIDE SEQUENCE</scope>
    <source>
        <strain evidence="9">Hsosn_3</strain>
        <tissue evidence="9">Leaf</tissue>
    </source>
</reference>
<keyword evidence="1 6" id="KW-0479">Metal-binding</keyword>
<dbReference type="Gene3D" id="3.30.1370.210">
    <property type="match status" value="1"/>
</dbReference>
<evidence type="ECO:0000256" key="1">
    <source>
        <dbReference type="ARBA" id="ARBA00022723"/>
    </source>
</evidence>
<protein>
    <submittedName>
        <fullName evidence="9">Zinc finger CCCH domain-containing protein 47</fullName>
    </submittedName>
</protein>
<feature type="compositionally biased region" description="Polar residues" evidence="7">
    <location>
        <begin position="334"/>
        <end position="350"/>
    </location>
</feature>
<dbReference type="GO" id="GO:0010468">
    <property type="term" value="P:regulation of gene expression"/>
    <property type="evidence" value="ECO:0007669"/>
    <property type="project" value="UniProtKB-ARBA"/>
</dbReference>
<evidence type="ECO:0000256" key="4">
    <source>
        <dbReference type="ARBA" id="ARBA00022833"/>
    </source>
</evidence>
<feature type="region of interest" description="Disordered" evidence="7">
    <location>
        <begin position="423"/>
        <end position="454"/>
    </location>
</feature>
<dbReference type="PROSITE" id="PS50103">
    <property type="entry name" value="ZF_C3H1"/>
    <property type="match status" value="1"/>
</dbReference>
<keyword evidence="5" id="KW-0238">DNA-binding</keyword>
<dbReference type="PANTHER" id="PTHR14493">
    <property type="entry name" value="UNKEMPT FAMILY MEMBER"/>
    <property type="match status" value="1"/>
</dbReference>
<dbReference type="GO" id="GO:0003677">
    <property type="term" value="F:DNA binding"/>
    <property type="evidence" value="ECO:0007669"/>
    <property type="project" value="UniProtKB-KW"/>
</dbReference>
<feature type="region of interest" description="Disordered" evidence="7">
    <location>
        <begin position="331"/>
        <end position="351"/>
    </location>
</feature>
<dbReference type="SMART" id="SM00356">
    <property type="entry name" value="ZnF_C3H1"/>
    <property type="match status" value="2"/>
</dbReference>
<dbReference type="SMART" id="SM00248">
    <property type="entry name" value="ANK"/>
    <property type="match status" value="2"/>
</dbReference>
<evidence type="ECO:0000313" key="10">
    <source>
        <dbReference type="Proteomes" id="UP001237642"/>
    </source>
</evidence>
<reference evidence="9" key="2">
    <citation type="submission" date="2023-05" db="EMBL/GenBank/DDBJ databases">
        <authorList>
            <person name="Schelkunov M.I."/>
        </authorList>
    </citation>
    <scope>NUCLEOTIDE SEQUENCE</scope>
    <source>
        <strain evidence="9">Hsosn_3</strain>
        <tissue evidence="9">Leaf</tissue>
    </source>
</reference>
<feature type="domain" description="C3H1-type" evidence="8">
    <location>
        <begin position="236"/>
        <end position="263"/>
    </location>
</feature>
<dbReference type="InterPro" id="IPR000571">
    <property type="entry name" value="Znf_CCCH"/>
</dbReference>
<feature type="compositionally biased region" description="Polar residues" evidence="7">
    <location>
        <begin position="500"/>
        <end position="511"/>
    </location>
</feature>
<dbReference type="GO" id="GO:0008270">
    <property type="term" value="F:zinc ion binding"/>
    <property type="evidence" value="ECO:0007669"/>
    <property type="project" value="UniProtKB-KW"/>
</dbReference>
<gene>
    <name evidence="9" type="ORF">POM88_040600</name>
</gene>
<evidence type="ECO:0000256" key="6">
    <source>
        <dbReference type="PROSITE-ProRule" id="PRU00723"/>
    </source>
</evidence>
<dbReference type="PANTHER" id="PTHR14493:SF86">
    <property type="entry name" value="ZINC FINGER CCCH DOMAIN-CONTAINING PROTEIN 47"/>
    <property type="match status" value="1"/>
</dbReference>
<dbReference type="InterPro" id="IPR002110">
    <property type="entry name" value="Ankyrin_rpt"/>
</dbReference>
<sequence length="606" mass="66660">MSNTNFLENQDGLSRKLSPLLESAASDDLSTFMNQIEQHPSDINEFSFWYCRKLGSKQMGFEQRSPLMIASAYGSLDVVNYIIESRRVDVNEKSCSDFATPLHCAAAGCSNSSVEVIKILLAASGDVNCVDVNGKRPCDVIPGDCKFANLSKRKELELLLGGFKDIETEIPQCVEKECVSDVMLPDMNVGVYGSDEFRMYSFKVKPCSRAYTHDWTECPFVHPGENARRRDLSKYSYSCVPCLEFKKGSCVKGDDCEYAHGVFESWLHPAQYKTRLCKDEIGCGRKVCFFAHKKEELRPVYASTGSAIPSSSMGPSSPIVSPVVASSSPMSGSLWQKNGTSSPPKMQLQGSRLKAGSSAREMELERELLGLESVRIQQHRQQMIDNFSSLSAKPMWNNNLFGEIKGNNLDEVFGSLDASYLSPQMQSPTSHQLRSQNMNQQRASYTSNNASSPSRKIPAYGFDSPAAVATAVMNARSSAFANRSHSFVERGAVSHPPPGFTSSGPHSTAMMSSKLSDFSSSSGKLDWGYQGDDLHKLRKSMSFAYPNASSAKRSLDMAPYIANEPDVSWVNSLVKDASSVGTGVYNTKQRHGLEGVHEMLPLWAKA</sequence>
<dbReference type="FunFam" id="3.30.1370.210:FF:000007">
    <property type="entry name" value="Zinc finger CCCH domain-containing protein"/>
    <property type="match status" value="1"/>
</dbReference>
<dbReference type="Proteomes" id="UP001237642">
    <property type="component" value="Unassembled WGS sequence"/>
</dbReference>
<keyword evidence="10" id="KW-1185">Reference proteome</keyword>
<name>A0AAD8HET7_9APIA</name>
<dbReference type="AlphaFoldDB" id="A0AAD8HET7"/>
<evidence type="ECO:0000256" key="2">
    <source>
        <dbReference type="ARBA" id="ARBA00022737"/>
    </source>
</evidence>
<dbReference type="Gene3D" id="1.25.40.20">
    <property type="entry name" value="Ankyrin repeat-containing domain"/>
    <property type="match status" value="2"/>
</dbReference>
<evidence type="ECO:0000313" key="9">
    <source>
        <dbReference type="EMBL" id="KAK1365039.1"/>
    </source>
</evidence>
<organism evidence="9 10">
    <name type="scientific">Heracleum sosnowskyi</name>
    <dbReference type="NCBI Taxonomy" id="360622"/>
    <lineage>
        <taxon>Eukaryota</taxon>
        <taxon>Viridiplantae</taxon>
        <taxon>Streptophyta</taxon>
        <taxon>Embryophyta</taxon>
        <taxon>Tracheophyta</taxon>
        <taxon>Spermatophyta</taxon>
        <taxon>Magnoliopsida</taxon>
        <taxon>eudicotyledons</taxon>
        <taxon>Gunneridae</taxon>
        <taxon>Pentapetalae</taxon>
        <taxon>asterids</taxon>
        <taxon>campanulids</taxon>
        <taxon>Apiales</taxon>
        <taxon>Apiaceae</taxon>
        <taxon>Apioideae</taxon>
        <taxon>apioid superclade</taxon>
        <taxon>Tordylieae</taxon>
        <taxon>Tordyliinae</taxon>
        <taxon>Heracleum</taxon>
    </lineage>
</organism>
<keyword evidence="3 6" id="KW-0863">Zinc-finger</keyword>
<keyword evidence="2" id="KW-0677">Repeat</keyword>
<proteinExistence type="predicted"/>
<feature type="region of interest" description="Disordered" evidence="7">
    <location>
        <begin position="490"/>
        <end position="515"/>
    </location>
</feature>
<keyword evidence="4 6" id="KW-0862">Zinc</keyword>
<dbReference type="InterPro" id="IPR057444">
    <property type="entry name" value="Znf-CCCH_AtC3H23-like"/>
</dbReference>
<dbReference type="InterPro" id="IPR045234">
    <property type="entry name" value="Unkempt-like"/>
</dbReference>
<evidence type="ECO:0000256" key="5">
    <source>
        <dbReference type="ARBA" id="ARBA00023125"/>
    </source>
</evidence>
<evidence type="ECO:0000256" key="3">
    <source>
        <dbReference type="ARBA" id="ARBA00022771"/>
    </source>
</evidence>
<feature type="zinc finger region" description="C3H1-type" evidence="6">
    <location>
        <begin position="236"/>
        <end position="263"/>
    </location>
</feature>
<dbReference type="SUPFAM" id="SSF48403">
    <property type="entry name" value="Ankyrin repeat"/>
    <property type="match status" value="1"/>
</dbReference>
<accession>A0AAD8HET7</accession>
<dbReference type="Pfam" id="PF12796">
    <property type="entry name" value="Ank_2"/>
    <property type="match status" value="1"/>
</dbReference>
<comment type="caution">
    <text evidence="9">The sequence shown here is derived from an EMBL/GenBank/DDBJ whole genome shotgun (WGS) entry which is preliminary data.</text>
</comment>
<dbReference type="InterPro" id="IPR036770">
    <property type="entry name" value="Ankyrin_rpt-contain_sf"/>
</dbReference>
<dbReference type="EMBL" id="JAUIZM010000009">
    <property type="protein sequence ID" value="KAK1365039.1"/>
    <property type="molecule type" value="Genomic_DNA"/>
</dbReference>